<feature type="transmembrane region" description="Helical" evidence="1">
    <location>
        <begin position="160"/>
        <end position="180"/>
    </location>
</feature>
<name>I3V2K7_PSEPU</name>
<dbReference type="KEGG" id="ppi:YSA_09605"/>
<gene>
    <name evidence="2" type="ORF">YSA_09605</name>
</gene>
<dbReference type="Proteomes" id="UP000005268">
    <property type="component" value="Chromosome"/>
</dbReference>
<reference evidence="2 3" key="1">
    <citation type="journal article" date="2012" name="J. Bacteriol.">
        <title>Complete Genome Sequence of the Naphthalene-Degrading Pseudomonas putida Strain ND6.</title>
        <authorList>
            <person name="Li S."/>
            <person name="Zhao H."/>
            <person name="Li Y."/>
            <person name="Niu S."/>
            <person name="Cai B."/>
        </authorList>
    </citation>
    <scope>NUCLEOTIDE SEQUENCE [LARGE SCALE GENOMIC DNA]</scope>
    <source>
        <strain evidence="2 3">ND6</strain>
    </source>
</reference>
<feature type="transmembrane region" description="Helical" evidence="1">
    <location>
        <begin position="129"/>
        <end position="148"/>
    </location>
</feature>
<proteinExistence type="predicted"/>
<feature type="transmembrane region" description="Helical" evidence="1">
    <location>
        <begin position="192"/>
        <end position="209"/>
    </location>
</feature>
<keyword evidence="1" id="KW-0812">Transmembrane</keyword>
<sequence length="222" mass="23870">MEGICSMKTLDRLLLGSGLLIPLWLLVGVWLTAQAYPGYDHLQQAMSQLGAAGSPTHSWSPRVNNFPLALLFALFAWGLVRRWHSSKLALLSAGLVLLHGMGSLGTGWFPCDQGCAPVQPSTSQQLHNLFGLLMFLSLTLASALWAWLGNRIAGSPALALFSLACVVLAIITVALMGQAAQSGQLFGLYQRLNYGVSVLWVASLAWTSLRRPVASPLRMAVT</sequence>
<protein>
    <recommendedName>
        <fullName evidence="4">DUF998 domain-containing protein</fullName>
    </recommendedName>
</protein>
<dbReference type="Pfam" id="PF06197">
    <property type="entry name" value="DUF998"/>
    <property type="match status" value="1"/>
</dbReference>
<accession>I3V2K7</accession>
<feature type="transmembrane region" description="Helical" evidence="1">
    <location>
        <begin position="88"/>
        <end position="109"/>
    </location>
</feature>
<dbReference type="EMBL" id="CP003588">
    <property type="protein sequence ID" value="AFK71978.1"/>
    <property type="molecule type" value="Genomic_DNA"/>
</dbReference>
<dbReference type="PATRIC" id="fig|231023.4.peg.4608"/>
<dbReference type="HOGENOM" id="CLU_111127_0_0_6"/>
<feature type="transmembrane region" description="Helical" evidence="1">
    <location>
        <begin position="59"/>
        <end position="79"/>
    </location>
</feature>
<evidence type="ECO:0000313" key="3">
    <source>
        <dbReference type="Proteomes" id="UP000005268"/>
    </source>
</evidence>
<keyword evidence="1" id="KW-1133">Transmembrane helix</keyword>
<evidence type="ECO:0008006" key="4">
    <source>
        <dbReference type="Google" id="ProtNLM"/>
    </source>
</evidence>
<evidence type="ECO:0000313" key="2">
    <source>
        <dbReference type="EMBL" id="AFK71978.1"/>
    </source>
</evidence>
<organism evidence="2 3">
    <name type="scientific">Pseudomonas putida ND6</name>
    <dbReference type="NCBI Taxonomy" id="231023"/>
    <lineage>
        <taxon>Bacteria</taxon>
        <taxon>Pseudomonadati</taxon>
        <taxon>Pseudomonadota</taxon>
        <taxon>Gammaproteobacteria</taxon>
        <taxon>Pseudomonadales</taxon>
        <taxon>Pseudomonadaceae</taxon>
        <taxon>Pseudomonas</taxon>
    </lineage>
</organism>
<dbReference type="AlphaFoldDB" id="I3V2K7"/>
<evidence type="ECO:0000256" key="1">
    <source>
        <dbReference type="SAM" id="Phobius"/>
    </source>
</evidence>
<keyword evidence="1" id="KW-0472">Membrane</keyword>
<dbReference type="InterPro" id="IPR009339">
    <property type="entry name" value="DUF998"/>
</dbReference>